<dbReference type="EMBL" id="CM032181">
    <property type="protein sequence ID" value="KAG7098232.1"/>
    <property type="molecule type" value="Genomic_DNA"/>
</dbReference>
<accession>A0A9P8AE38</accession>
<dbReference type="AlphaFoldDB" id="A0A9P8AE38"/>
<proteinExistence type="predicted"/>
<dbReference type="KEGG" id="more:E1B28_000199"/>
<organism evidence="1 2">
    <name type="scientific">Marasmius oreades</name>
    <name type="common">fairy-ring Marasmius</name>
    <dbReference type="NCBI Taxonomy" id="181124"/>
    <lineage>
        <taxon>Eukaryota</taxon>
        <taxon>Fungi</taxon>
        <taxon>Dikarya</taxon>
        <taxon>Basidiomycota</taxon>
        <taxon>Agaricomycotina</taxon>
        <taxon>Agaricomycetes</taxon>
        <taxon>Agaricomycetidae</taxon>
        <taxon>Agaricales</taxon>
        <taxon>Marasmiineae</taxon>
        <taxon>Marasmiaceae</taxon>
        <taxon>Marasmius</taxon>
    </lineage>
</organism>
<keyword evidence="2" id="KW-1185">Reference proteome</keyword>
<gene>
    <name evidence="1" type="ORF">E1B28_000199</name>
</gene>
<evidence type="ECO:0000313" key="1">
    <source>
        <dbReference type="EMBL" id="KAG7098232.1"/>
    </source>
</evidence>
<dbReference type="RefSeq" id="XP_043014702.1">
    <property type="nucleotide sequence ID" value="XM_043146002.1"/>
</dbReference>
<protein>
    <submittedName>
        <fullName evidence="1">Uncharacterized protein</fullName>
    </submittedName>
</protein>
<comment type="caution">
    <text evidence="1">The sequence shown here is derived from an EMBL/GenBank/DDBJ whole genome shotgun (WGS) entry which is preliminary data.</text>
</comment>
<sequence>MSRDTQPRKPKFFVEVLRKLRRRHTTATARESRLAEHQAAIEVYEASQEQMDRILQKIVEYLPLANQIGVPAILNDWERLLRTHEDIRLIVDGGFITLSSHHFDSPEATEARSGARTLGKQLKAHRWNVDNASSKVTESLARMQLKAMVQQESSSTDVPTGEVSFLSAATETVVVKPNLNSNSSSAITDELVDLRKVNDVELSLAEETEWLSNSAEGRMTWMTLDPDENPWQ</sequence>
<evidence type="ECO:0000313" key="2">
    <source>
        <dbReference type="Proteomes" id="UP001049176"/>
    </source>
</evidence>
<dbReference type="GeneID" id="66069275"/>
<name>A0A9P8AE38_9AGAR</name>
<reference evidence="1" key="1">
    <citation type="journal article" date="2021" name="Genome Biol. Evol.">
        <title>The assembled and annotated genome of the fairy-ring fungus Marasmius oreades.</title>
        <authorList>
            <person name="Hiltunen M."/>
            <person name="Ament-Velasquez S.L."/>
            <person name="Johannesson H."/>
        </authorList>
    </citation>
    <scope>NUCLEOTIDE SEQUENCE</scope>
    <source>
        <strain evidence="1">03SP1</strain>
    </source>
</reference>
<dbReference type="Proteomes" id="UP001049176">
    <property type="component" value="Chromosome 1"/>
</dbReference>